<dbReference type="FunFam" id="3.30.730.10:FF:000002">
    <property type="entry name" value="AP2-like ethylene-responsive transcription factor"/>
    <property type="match status" value="1"/>
</dbReference>
<dbReference type="EMBL" id="AYRZ02000005">
    <property type="protein sequence ID" value="PHT81902.1"/>
    <property type="molecule type" value="Genomic_DNA"/>
</dbReference>
<keyword evidence="2" id="KW-0677">Repeat</keyword>
<dbReference type="GO" id="GO:0003700">
    <property type="term" value="F:DNA-binding transcription factor activity"/>
    <property type="evidence" value="ECO:0007669"/>
    <property type="project" value="InterPro"/>
</dbReference>
<evidence type="ECO:0000256" key="1">
    <source>
        <dbReference type="ARBA" id="ARBA00004123"/>
    </source>
</evidence>
<dbReference type="InterPro" id="IPR036955">
    <property type="entry name" value="AP2/ERF_dom_sf"/>
</dbReference>
<comment type="caution">
    <text evidence="8">The sequence shown here is derived from an EMBL/GenBank/DDBJ whole genome shotgun (WGS) entry which is preliminary data.</text>
</comment>
<dbReference type="PANTHER" id="PTHR32467:SF222">
    <property type="entry name" value="AP2-LIKE ETHYLENE-RESPONSIVE TRANSCRIPTION FACTOR AIL7"/>
    <property type="match status" value="1"/>
</dbReference>
<keyword evidence="9" id="KW-1185">Reference proteome</keyword>
<dbReference type="Proteomes" id="UP000222542">
    <property type="component" value="Unassembled WGS sequence"/>
</dbReference>
<evidence type="ECO:0000259" key="7">
    <source>
        <dbReference type="PROSITE" id="PS51032"/>
    </source>
</evidence>
<evidence type="ECO:0000256" key="6">
    <source>
        <dbReference type="ARBA" id="ARBA00023242"/>
    </source>
</evidence>
<keyword evidence="5" id="KW-0804">Transcription</keyword>
<dbReference type="PRINTS" id="PR00367">
    <property type="entry name" value="ETHRSPELEMNT"/>
</dbReference>
<name>A0A2G2ZIT5_CAPAN</name>
<evidence type="ECO:0000256" key="5">
    <source>
        <dbReference type="ARBA" id="ARBA00023163"/>
    </source>
</evidence>
<dbReference type="GO" id="GO:0005634">
    <property type="term" value="C:nucleus"/>
    <property type="evidence" value="ECO:0007669"/>
    <property type="project" value="UniProtKB-SubCell"/>
</dbReference>
<accession>A0A2G2ZIT5</accession>
<dbReference type="FunFam" id="3.30.730.10:FF:000003">
    <property type="entry name" value="AP2-like ethylene-responsive transcription factor ANT"/>
    <property type="match status" value="1"/>
</dbReference>
<feature type="domain" description="AP2/ERF" evidence="7">
    <location>
        <begin position="234"/>
        <end position="297"/>
    </location>
</feature>
<dbReference type="PROSITE" id="PS51032">
    <property type="entry name" value="AP2_ERF"/>
    <property type="match status" value="2"/>
</dbReference>
<evidence type="ECO:0000256" key="2">
    <source>
        <dbReference type="ARBA" id="ARBA00022737"/>
    </source>
</evidence>
<dbReference type="InterPro" id="IPR016177">
    <property type="entry name" value="DNA-bd_dom_sf"/>
</dbReference>
<organism evidence="8 9">
    <name type="scientific">Capsicum annuum</name>
    <name type="common">Capsicum pepper</name>
    <dbReference type="NCBI Taxonomy" id="4072"/>
    <lineage>
        <taxon>Eukaryota</taxon>
        <taxon>Viridiplantae</taxon>
        <taxon>Streptophyta</taxon>
        <taxon>Embryophyta</taxon>
        <taxon>Tracheophyta</taxon>
        <taxon>Spermatophyta</taxon>
        <taxon>Magnoliopsida</taxon>
        <taxon>eudicotyledons</taxon>
        <taxon>Gunneridae</taxon>
        <taxon>Pentapetalae</taxon>
        <taxon>asterids</taxon>
        <taxon>lamiids</taxon>
        <taxon>Solanales</taxon>
        <taxon>Solanaceae</taxon>
        <taxon>Solanoideae</taxon>
        <taxon>Capsiceae</taxon>
        <taxon>Capsicum</taxon>
    </lineage>
</organism>
<evidence type="ECO:0000313" key="8">
    <source>
        <dbReference type="EMBL" id="PHT81902.1"/>
    </source>
</evidence>
<proteinExistence type="predicted"/>
<evidence type="ECO:0000256" key="3">
    <source>
        <dbReference type="ARBA" id="ARBA00023015"/>
    </source>
</evidence>
<dbReference type="AlphaFoldDB" id="A0A2G2ZIT5"/>
<evidence type="ECO:0000313" key="9">
    <source>
        <dbReference type="Proteomes" id="UP000222542"/>
    </source>
</evidence>
<dbReference type="Gene3D" id="3.30.730.10">
    <property type="entry name" value="AP2/ERF domain"/>
    <property type="match status" value="2"/>
</dbReference>
<dbReference type="SUPFAM" id="SSF54171">
    <property type="entry name" value="DNA-binding domain"/>
    <property type="match status" value="2"/>
</dbReference>
<keyword evidence="6" id="KW-0539">Nucleus</keyword>
<comment type="subcellular location">
    <subcellularLocation>
        <location evidence="1">Nucleus</location>
    </subcellularLocation>
</comment>
<dbReference type="CDD" id="cd00018">
    <property type="entry name" value="AP2"/>
    <property type="match status" value="2"/>
</dbReference>
<reference evidence="8 9" key="2">
    <citation type="journal article" date="2017" name="Genome Biol.">
        <title>New reference genome sequences of hot pepper reveal the massive evolution of plant disease-resistance genes by retroduplication.</title>
        <authorList>
            <person name="Kim S."/>
            <person name="Park J."/>
            <person name="Yeom S.I."/>
            <person name="Kim Y.M."/>
            <person name="Seo E."/>
            <person name="Kim K.T."/>
            <person name="Kim M.S."/>
            <person name="Lee J.M."/>
            <person name="Cheong K."/>
            <person name="Shin H.S."/>
            <person name="Kim S.B."/>
            <person name="Han K."/>
            <person name="Lee J."/>
            <person name="Park M."/>
            <person name="Lee H.A."/>
            <person name="Lee H.Y."/>
            <person name="Lee Y."/>
            <person name="Oh S."/>
            <person name="Lee J.H."/>
            <person name="Choi E."/>
            <person name="Choi E."/>
            <person name="Lee S.E."/>
            <person name="Jeon J."/>
            <person name="Kim H."/>
            <person name="Choi G."/>
            <person name="Song H."/>
            <person name="Lee J."/>
            <person name="Lee S.C."/>
            <person name="Kwon J.K."/>
            <person name="Lee H.Y."/>
            <person name="Koo N."/>
            <person name="Hong Y."/>
            <person name="Kim R.W."/>
            <person name="Kang W.H."/>
            <person name="Huh J.H."/>
            <person name="Kang B.C."/>
            <person name="Yang T.J."/>
            <person name="Lee Y.H."/>
            <person name="Bennetzen J.L."/>
            <person name="Choi D."/>
        </authorList>
    </citation>
    <scope>NUCLEOTIDE SEQUENCE [LARGE SCALE GENOMIC DNA]</scope>
    <source>
        <strain evidence="9">cv. CM334</strain>
    </source>
</reference>
<dbReference type="SMART" id="SM00380">
    <property type="entry name" value="AP2"/>
    <property type="match status" value="2"/>
</dbReference>
<dbReference type="GO" id="GO:0003677">
    <property type="term" value="F:DNA binding"/>
    <property type="evidence" value="ECO:0007669"/>
    <property type="project" value="UniProtKB-KW"/>
</dbReference>
<reference evidence="8 9" key="1">
    <citation type="journal article" date="2014" name="Nat. Genet.">
        <title>Genome sequence of the hot pepper provides insights into the evolution of pungency in Capsicum species.</title>
        <authorList>
            <person name="Kim S."/>
            <person name="Park M."/>
            <person name="Yeom S.I."/>
            <person name="Kim Y.M."/>
            <person name="Lee J.M."/>
            <person name="Lee H.A."/>
            <person name="Seo E."/>
            <person name="Choi J."/>
            <person name="Cheong K."/>
            <person name="Kim K.T."/>
            <person name="Jung K."/>
            <person name="Lee G.W."/>
            <person name="Oh S.K."/>
            <person name="Bae C."/>
            <person name="Kim S.B."/>
            <person name="Lee H.Y."/>
            <person name="Kim S.Y."/>
            <person name="Kim M.S."/>
            <person name="Kang B.C."/>
            <person name="Jo Y.D."/>
            <person name="Yang H.B."/>
            <person name="Jeong H.J."/>
            <person name="Kang W.H."/>
            <person name="Kwon J.K."/>
            <person name="Shin C."/>
            <person name="Lim J.Y."/>
            <person name="Park J.H."/>
            <person name="Huh J.H."/>
            <person name="Kim J.S."/>
            <person name="Kim B.D."/>
            <person name="Cohen O."/>
            <person name="Paran I."/>
            <person name="Suh M.C."/>
            <person name="Lee S.B."/>
            <person name="Kim Y.K."/>
            <person name="Shin Y."/>
            <person name="Noh S.J."/>
            <person name="Park J."/>
            <person name="Seo Y.S."/>
            <person name="Kwon S.Y."/>
            <person name="Kim H.A."/>
            <person name="Park J.M."/>
            <person name="Kim H.J."/>
            <person name="Choi S.B."/>
            <person name="Bosland P.W."/>
            <person name="Reeves G."/>
            <person name="Jo S.H."/>
            <person name="Lee B.W."/>
            <person name="Cho H.T."/>
            <person name="Choi H.S."/>
            <person name="Lee M.S."/>
            <person name="Yu Y."/>
            <person name="Do Choi Y."/>
            <person name="Park B.S."/>
            <person name="van Deynze A."/>
            <person name="Ashrafi H."/>
            <person name="Hill T."/>
            <person name="Kim W.T."/>
            <person name="Pai H.S."/>
            <person name="Ahn H.K."/>
            <person name="Yeam I."/>
            <person name="Giovannoni J.J."/>
            <person name="Rose J.K."/>
            <person name="Sorensen I."/>
            <person name="Lee S.J."/>
            <person name="Kim R.W."/>
            <person name="Choi I.Y."/>
            <person name="Choi B.S."/>
            <person name="Lim J.S."/>
            <person name="Lee Y.H."/>
            <person name="Choi D."/>
        </authorList>
    </citation>
    <scope>NUCLEOTIDE SEQUENCE [LARGE SCALE GENOMIC DNA]</scope>
    <source>
        <strain evidence="9">cv. CM334</strain>
    </source>
</reference>
<gene>
    <name evidence="8" type="ORF">T459_14917</name>
</gene>
<dbReference type="InterPro" id="IPR001471">
    <property type="entry name" value="AP2/ERF_dom"/>
</dbReference>
<evidence type="ECO:0000256" key="4">
    <source>
        <dbReference type="ARBA" id="ARBA00023125"/>
    </source>
</evidence>
<sequence>MAPESNANWLSFSLSSMEMLNNSSSSVHHESSMLQSNDPSSSAADNHQYYFADNLFPHGWMNPKSHQVMYSENEKQFFHQGLFLDNNPQIIQHHQQPPPKLEDFFGGESDTSPTQDSSSLTHIYHHHNHGGHMATCDGGYFNNGQQDVNVTTAVAMVGGFQSFPTNSDSEVDDPQVMGTESSNELGYTASINGGLSLGVNNTNCTNSLDTAIVTAVDSESCKKITDTFGQRTSIYRGVTRHRWTGRYEAHLWDNSCKREGQARKGRQGGYDKEDKAARSYDLAALKYWGATATTNFPASNYTKEIEEMKHMTKQEFIASLRRKSSGFSRGASIYRGVTRHHQQGRWQARIGRVAGNKDLYLGTFATEEEAAEAYDIAAIKFRGLNAVTNFEMNRYDVEAIMKSSLPIGGAAKRLKISLESEQKPSLNDNYQQTPHNNVNNNHSINFGAISPVSAIPCGLPGLPFDTNQPFYHHSFFPHLQYSRNDVGASDHTSGIITREPAASSSKLMDNNVTNVILAYLDTMSRDLDMINERLDRMVGQREQVGCPDTRQEEGLSSCELQGKKSNLYTHMNLECYVVASSSQLGVVAALPSVEVLESSCGDTLSIVRLHEDQTLVVGTQALVDPLDNVIDSPRQNDLCSSSVSTYNMTKVPLPSGKSIQTLVDPCENQGESMLVYELPTTSEDVDSDQSGGNDLVVLNCLGNQNCDCLDKDGFACDPVAVHGLYLRSNPFQQGEDDTSQMANLAFDDIFGGQHIETQDLVTSSIQEQAGRTNFEHAIKQDRVWKIAWSIKGLMTHGFGPHLMAHGLGKSKTEMRANSSMDSLELQLGLKHWFLRRSIYPKGTSDVGGKESVLQEDLCRFLLTRPNDKVTILFWSCGFRFLDVNPEGKVSVINFGDKWISNSNIIVGLLDPSLIAPPNCLCALTSYAANGMPVSLISLVQQVQQH</sequence>
<feature type="domain" description="AP2/ERF" evidence="7">
    <location>
        <begin position="333"/>
        <end position="391"/>
    </location>
</feature>
<keyword evidence="3" id="KW-0805">Transcription regulation</keyword>
<keyword evidence="4" id="KW-0238">DNA-binding</keyword>
<dbReference type="Pfam" id="PF00847">
    <property type="entry name" value="AP2"/>
    <property type="match status" value="1"/>
</dbReference>
<dbReference type="Gramene" id="PHT81902">
    <property type="protein sequence ID" value="PHT81902"/>
    <property type="gene ID" value="T459_14917"/>
</dbReference>
<dbReference type="PANTHER" id="PTHR32467">
    <property type="entry name" value="AP2-LIKE ETHYLENE-RESPONSIVE TRANSCRIPTION FACTOR"/>
    <property type="match status" value="1"/>
</dbReference>
<protein>
    <submittedName>
        <fullName evidence="8">AP2-like ethylene-responsive transcription factor AIL6</fullName>
    </submittedName>
</protein>